<feature type="transmembrane region" description="Helical" evidence="1">
    <location>
        <begin position="38"/>
        <end position="53"/>
    </location>
</feature>
<organism evidence="2 3">
    <name type="scientific">Citrobacter tructae</name>
    <dbReference type="NCBI Taxonomy" id="2562449"/>
    <lineage>
        <taxon>Bacteria</taxon>
        <taxon>Pseudomonadati</taxon>
        <taxon>Pseudomonadota</taxon>
        <taxon>Gammaproteobacteria</taxon>
        <taxon>Enterobacterales</taxon>
        <taxon>Enterobacteriaceae</taxon>
        <taxon>Citrobacter</taxon>
    </lineage>
</organism>
<feature type="transmembrane region" description="Helical" evidence="1">
    <location>
        <begin position="12"/>
        <end position="32"/>
    </location>
</feature>
<keyword evidence="3" id="KW-1185">Reference proteome</keyword>
<evidence type="ECO:0000256" key="1">
    <source>
        <dbReference type="SAM" id="Phobius"/>
    </source>
</evidence>
<sequence length="128" mass="14209">MKMNIKVLLIKALCGALITLLVLAGILSVYIYGKGVDAIIICIAFYAVLIDWAKTRGCWEKTRLLKFYVVLISLAAINAWQVLSHLDVTGAYNIKLALLITLGVALKMTIFSLLLMPWRNEKSAVRVV</sequence>
<gene>
    <name evidence="2" type="ORF">E4Z61_07490</name>
</gene>
<dbReference type="Proteomes" id="UP000296284">
    <property type="component" value="Chromosome"/>
</dbReference>
<evidence type="ECO:0000313" key="2">
    <source>
        <dbReference type="EMBL" id="QBX80211.1"/>
    </source>
</evidence>
<name>A0ABX5T3U8_9ENTR</name>
<accession>A0ABX5T3U8</accession>
<protein>
    <submittedName>
        <fullName evidence="2">Uncharacterized protein</fullName>
    </submittedName>
</protein>
<keyword evidence="1" id="KW-1133">Transmembrane helix</keyword>
<feature type="transmembrane region" description="Helical" evidence="1">
    <location>
        <begin position="65"/>
        <end position="84"/>
    </location>
</feature>
<dbReference type="EMBL" id="CP038469">
    <property type="protein sequence ID" value="QBX80211.1"/>
    <property type="molecule type" value="Genomic_DNA"/>
</dbReference>
<proteinExistence type="predicted"/>
<evidence type="ECO:0000313" key="3">
    <source>
        <dbReference type="Proteomes" id="UP000296284"/>
    </source>
</evidence>
<reference evidence="2 3" key="1">
    <citation type="submission" date="2019-03" db="EMBL/GenBank/DDBJ databases">
        <title>Complete genome sequence of Citrobacter sp. SNU WT2 isolated from diseased rainbow trout.</title>
        <authorList>
            <person name="Oh W.T."/>
            <person name="Park S.C."/>
        </authorList>
    </citation>
    <scope>NUCLEOTIDE SEQUENCE [LARGE SCALE GENOMIC DNA]</scope>
    <source>
        <strain evidence="2 3">SNU WT2</strain>
    </source>
</reference>
<keyword evidence="1" id="KW-0472">Membrane</keyword>
<feature type="transmembrane region" description="Helical" evidence="1">
    <location>
        <begin position="96"/>
        <end position="116"/>
    </location>
</feature>
<dbReference type="RefSeq" id="WP_135322219.1">
    <property type="nucleotide sequence ID" value="NZ_CP038469.1"/>
</dbReference>
<keyword evidence="1" id="KW-0812">Transmembrane</keyword>